<feature type="domain" description="Xylose isomerase-like TIM barrel" evidence="1">
    <location>
        <begin position="35"/>
        <end position="250"/>
    </location>
</feature>
<dbReference type="Gene3D" id="3.20.20.150">
    <property type="entry name" value="Divalent-metal-dependent TIM barrel enzymes"/>
    <property type="match status" value="1"/>
</dbReference>
<comment type="caution">
    <text evidence="2">The sequence shown here is derived from an EMBL/GenBank/DDBJ whole genome shotgun (WGS) entry which is preliminary data.</text>
</comment>
<dbReference type="RefSeq" id="WP_191154173.1">
    <property type="nucleotide sequence ID" value="NZ_JACWUN010000004.1"/>
</dbReference>
<evidence type="ECO:0000259" key="1">
    <source>
        <dbReference type="Pfam" id="PF01261"/>
    </source>
</evidence>
<sequence length="260" mass="29019">MSELFIHVPAALFPDRVDFLLTRRLQPEVACQDANIATLDMNQLADSASALAAAGLKTVLHAPFVDFLPGASDFRGRQMTISLLEQTLILAERIKAGKIVFHPGLIANASGHETDDWLARSYVLWSNYMSWAKINNCIFCIENIYETSPTPLLDLITAINSPYFGHVFDIGHWNIFSGEPLTTWLGAIGPYIHHLHLHDNRGHMDEHLAIGLGTVPFDQLFTWLDDSDTAPSITLENHNRLALDQSLGMLARTLTNDKYQ</sequence>
<dbReference type="PANTHER" id="PTHR12110">
    <property type="entry name" value="HYDROXYPYRUVATE ISOMERASE"/>
    <property type="match status" value="1"/>
</dbReference>
<dbReference type="SUPFAM" id="SSF51658">
    <property type="entry name" value="Xylose isomerase-like"/>
    <property type="match status" value="1"/>
</dbReference>
<dbReference type="EMBL" id="JACWUN010000004">
    <property type="protein sequence ID" value="MBD1399892.1"/>
    <property type="molecule type" value="Genomic_DNA"/>
</dbReference>
<dbReference type="Proteomes" id="UP000632828">
    <property type="component" value="Unassembled WGS sequence"/>
</dbReference>
<evidence type="ECO:0000313" key="3">
    <source>
        <dbReference type="Proteomes" id="UP000632828"/>
    </source>
</evidence>
<organism evidence="2 3">
    <name type="scientific">Pelovirga terrestris</name>
    <dbReference type="NCBI Taxonomy" id="2771352"/>
    <lineage>
        <taxon>Bacteria</taxon>
        <taxon>Pseudomonadati</taxon>
        <taxon>Thermodesulfobacteriota</taxon>
        <taxon>Desulfuromonadia</taxon>
        <taxon>Geobacterales</taxon>
        <taxon>Geobacteraceae</taxon>
        <taxon>Pelovirga</taxon>
    </lineage>
</organism>
<dbReference type="Pfam" id="PF01261">
    <property type="entry name" value="AP_endonuc_2"/>
    <property type="match status" value="1"/>
</dbReference>
<protein>
    <submittedName>
        <fullName evidence="2">Sugar phosphate isomerase/epimerase</fullName>
    </submittedName>
</protein>
<evidence type="ECO:0000313" key="2">
    <source>
        <dbReference type="EMBL" id="MBD1399892.1"/>
    </source>
</evidence>
<accession>A0A8J6QM86</accession>
<reference evidence="2" key="1">
    <citation type="submission" date="2020-09" db="EMBL/GenBank/DDBJ databases">
        <title>Pelobacter alkaliphilus sp. nov., a novel anaerobic arsenate-reducing bacterium from terrestrial mud volcano.</title>
        <authorList>
            <person name="Khomyakova M.A."/>
            <person name="Merkel A.Y."/>
            <person name="Slobodkin A.I."/>
        </authorList>
    </citation>
    <scope>NUCLEOTIDE SEQUENCE</scope>
    <source>
        <strain evidence="2">M08fum</strain>
    </source>
</reference>
<dbReference type="InterPro" id="IPR013022">
    <property type="entry name" value="Xyl_isomerase-like_TIM-brl"/>
</dbReference>
<name>A0A8J6QM86_9BACT</name>
<dbReference type="InterPro" id="IPR036237">
    <property type="entry name" value="Xyl_isomerase-like_sf"/>
</dbReference>
<dbReference type="AlphaFoldDB" id="A0A8J6QM86"/>
<keyword evidence="3" id="KW-1185">Reference proteome</keyword>
<dbReference type="GO" id="GO:0016853">
    <property type="term" value="F:isomerase activity"/>
    <property type="evidence" value="ECO:0007669"/>
    <property type="project" value="UniProtKB-KW"/>
</dbReference>
<proteinExistence type="predicted"/>
<gene>
    <name evidence="2" type="ORF">ICT70_04330</name>
</gene>
<dbReference type="PANTHER" id="PTHR12110:SF21">
    <property type="entry name" value="XYLOSE ISOMERASE-LIKE TIM BARREL DOMAIN-CONTAINING PROTEIN"/>
    <property type="match status" value="1"/>
</dbReference>
<keyword evidence="2" id="KW-0413">Isomerase</keyword>
<dbReference type="InterPro" id="IPR050312">
    <property type="entry name" value="IolE/XylAMocC-like"/>
</dbReference>